<evidence type="ECO:0000313" key="2">
    <source>
        <dbReference type="EMBL" id="EJD41414.1"/>
    </source>
</evidence>
<keyword evidence="3" id="KW-1185">Reference proteome</keyword>
<dbReference type="Proteomes" id="UP000006514">
    <property type="component" value="Unassembled WGS sequence"/>
</dbReference>
<accession>J0DDE5</accession>
<feature type="region of interest" description="Disordered" evidence="1">
    <location>
        <begin position="99"/>
        <end position="134"/>
    </location>
</feature>
<organism evidence="2 3">
    <name type="scientific">Auricularia subglabra (strain TFB-10046 / SS5)</name>
    <name type="common">White-rot fungus</name>
    <name type="synonym">Auricularia delicata (strain TFB10046)</name>
    <dbReference type="NCBI Taxonomy" id="717982"/>
    <lineage>
        <taxon>Eukaryota</taxon>
        <taxon>Fungi</taxon>
        <taxon>Dikarya</taxon>
        <taxon>Basidiomycota</taxon>
        <taxon>Agaricomycotina</taxon>
        <taxon>Agaricomycetes</taxon>
        <taxon>Auriculariales</taxon>
        <taxon>Auriculariaceae</taxon>
        <taxon>Auricularia</taxon>
    </lineage>
</organism>
<dbReference type="InParanoid" id="J0DDE5"/>
<dbReference type="AlphaFoldDB" id="J0DDE5"/>
<protein>
    <submittedName>
        <fullName evidence="2">Uncharacterized protein</fullName>
    </submittedName>
</protein>
<dbReference type="KEGG" id="adl:AURDEDRAFT_169577"/>
<sequence>MRAQGGPEEHPVPARIARIIQNVGVRRTASRAPTSSSAFVPWKLARQADWGKQPPGCRRCMRARSRPRRAAVSTSAQATLTLAEPFAYAPRYDDVSDVDTAGYESSSSQEDAMTPDTTLGSHTAGSPAPAAAKSESNFIAADPAAANELYAPAEGTDTYSGGMPWAWQGSAEQLAFHGQAGQLPWLSPNTFSPASEYEGGPVAAWSLGPASGIGAPRPQSTERGTRECPNPVVVKNVHPALWTVLDGPDTLEREALLAVLDHDGYRP</sequence>
<feature type="compositionally biased region" description="Polar residues" evidence="1">
    <location>
        <begin position="103"/>
        <end position="124"/>
    </location>
</feature>
<gene>
    <name evidence="2" type="ORF">AURDEDRAFT_169577</name>
</gene>
<name>J0DDE5_AURST</name>
<dbReference type="EMBL" id="JH687793">
    <property type="protein sequence ID" value="EJD41414.1"/>
    <property type="molecule type" value="Genomic_DNA"/>
</dbReference>
<reference evidence="3" key="1">
    <citation type="journal article" date="2012" name="Science">
        <title>The Paleozoic origin of enzymatic lignin decomposition reconstructed from 31 fungal genomes.</title>
        <authorList>
            <person name="Floudas D."/>
            <person name="Binder M."/>
            <person name="Riley R."/>
            <person name="Barry K."/>
            <person name="Blanchette R.A."/>
            <person name="Henrissat B."/>
            <person name="Martinez A.T."/>
            <person name="Otillar R."/>
            <person name="Spatafora J.W."/>
            <person name="Yadav J.S."/>
            <person name="Aerts A."/>
            <person name="Benoit I."/>
            <person name="Boyd A."/>
            <person name="Carlson A."/>
            <person name="Copeland A."/>
            <person name="Coutinho P.M."/>
            <person name="de Vries R.P."/>
            <person name="Ferreira P."/>
            <person name="Findley K."/>
            <person name="Foster B."/>
            <person name="Gaskell J."/>
            <person name="Glotzer D."/>
            <person name="Gorecki P."/>
            <person name="Heitman J."/>
            <person name="Hesse C."/>
            <person name="Hori C."/>
            <person name="Igarashi K."/>
            <person name="Jurgens J.A."/>
            <person name="Kallen N."/>
            <person name="Kersten P."/>
            <person name="Kohler A."/>
            <person name="Kuees U."/>
            <person name="Kumar T.K.A."/>
            <person name="Kuo A."/>
            <person name="LaButti K."/>
            <person name="Larrondo L.F."/>
            <person name="Lindquist E."/>
            <person name="Ling A."/>
            <person name="Lombard V."/>
            <person name="Lucas S."/>
            <person name="Lundell T."/>
            <person name="Martin R."/>
            <person name="McLaughlin D.J."/>
            <person name="Morgenstern I."/>
            <person name="Morin E."/>
            <person name="Murat C."/>
            <person name="Nagy L.G."/>
            <person name="Nolan M."/>
            <person name="Ohm R.A."/>
            <person name="Patyshakuliyeva A."/>
            <person name="Rokas A."/>
            <person name="Ruiz-Duenas F.J."/>
            <person name="Sabat G."/>
            <person name="Salamov A."/>
            <person name="Samejima M."/>
            <person name="Schmutz J."/>
            <person name="Slot J.C."/>
            <person name="St John F."/>
            <person name="Stenlid J."/>
            <person name="Sun H."/>
            <person name="Sun S."/>
            <person name="Syed K."/>
            <person name="Tsang A."/>
            <person name="Wiebenga A."/>
            <person name="Young D."/>
            <person name="Pisabarro A."/>
            <person name="Eastwood D.C."/>
            <person name="Martin F."/>
            <person name="Cullen D."/>
            <person name="Grigoriev I.V."/>
            <person name="Hibbett D.S."/>
        </authorList>
    </citation>
    <scope>NUCLEOTIDE SEQUENCE [LARGE SCALE GENOMIC DNA]</scope>
    <source>
        <strain evidence="3">TFB10046</strain>
    </source>
</reference>
<evidence type="ECO:0000256" key="1">
    <source>
        <dbReference type="SAM" id="MobiDB-lite"/>
    </source>
</evidence>
<proteinExistence type="predicted"/>
<evidence type="ECO:0000313" key="3">
    <source>
        <dbReference type="Proteomes" id="UP000006514"/>
    </source>
</evidence>